<evidence type="ECO:0000256" key="3">
    <source>
        <dbReference type="ARBA" id="ARBA00023125"/>
    </source>
</evidence>
<dbReference type="InterPro" id="IPR036390">
    <property type="entry name" value="WH_DNA-bd_sf"/>
</dbReference>
<reference evidence="7" key="1">
    <citation type="journal article" date="2021" name="PeerJ">
        <title>Extensive microbial diversity within the chicken gut microbiome revealed by metagenomics and culture.</title>
        <authorList>
            <person name="Gilroy R."/>
            <person name="Ravi A."/>
            <person name="Getino M."/>
            <person name="Pursley I."/>
            <person name="Horton D.L."/>
            <person name="Alikhan N.F."/>
            <person name="Baker D."/>
            <person name="Gharbi K."/>
            <person name="Hall N."/>
            <person name="Watson M."/>
            <person name="Adriaenssens E.M."/>
            <person name="Foster-Nyarko E."/>
            <person name="Jarju S."/>
            <person name="Secka A."/>
            <person name="Antonio M."/>
            <person name="Oren A."/>
            <person name="Chaudhuri R.R."/>
            <person name="La Ragione R."/>
            <person name="Hildebrand F."/>
            <person name="Pallen M.J."/>
        </authorList>
    </citation>
    <scope>NUCLEOTIDE SEQUENCE</scope>
    <source>
        <strain evidence="7">ChiGjej1B1-18357</strain>
    </source>
</reference>
<keyword evidence="3" id="KW-0238">DNA-binding</keyword>
<keyword evidence="5" id="KW-0804">Transcription</keyword>
<dbReference type="AlphaFoldDB" id="A0A921F2Z0"/>
<feature type="domain" description="HTH lysR-type" evidence="6">
    <location>
        <begin position="3"/>
        <end position="60"/>
    </location>
</feature>
<evidence type="ECO:0000256" key="2">
    <source>
        <dbReference type="ARBA" id="ARBA00023015"/>
    </source>
</evidence>
<dbReference type="GO" id="GO:0032993">
    <property type="term" value="C:protein-DNA complex"/>
    <property type="evidence" value="ECO:0007669"/>
    <property type="project" value="TreeGrafter"/>
</dbReference>
<dbReference type="PANTHER" id="PTHR30346">
    <property type="entry name" value="TRANSCRIPTIONAL DUAL REGULATOR HCAR-RELATED"/>
    <property type="match status" value="1"/>
</dbReference>
<keyword evidence="2" id="KW-0805">Transcription regulation</keyword>
<sequence length="295" mass="31700">MTLDLYKLEHFIAVCEEGSFTRAAERLHLSQQALSSSVRALEREVGAPLLDRSGGKVSPRPAGESLLTDARVLSGLAHSALQRAIRVDAGDKDVLRIGHTPAVTVDEVTELIYTARESGVSVETEVNQRYPAELTEQLVYGEIDIGLCRAMSPTGGISRDVVTWQPLRVAVPSDHPLASAEKLTLLDLQDESIMVWGTPGNSGYTDFLVQQCRSAGFEPHIFRNPVQGTPPISAVVGTGHIAFVTARPGPAAGGRARVIELDQAARVPLGALTARHLENPSRDAFLRAATNTQLD</sequence>
<dbReference type="PROSITE" id="PS50931">
    <property type="entry name" value="HTH_LYSR"/>
    <property type="match status" value="1"/>
</dbReference>
<evidence type="ECO:0000256" key="5">
    <source>
        <dbReference type="ARBA" id="ARBA00023163"/>
    </source>
</evidence>
<keyword evidence="4" id="KW-0010">Activator</keyword>
<dbReference type="SUPFAM" id="SSF46785">
    <property type="entry name" value="Winged helix' DNA-binding domain"/>
    <property type="match status" value="1"/>
</dbReference>
<protein>
    <submittedName>
        <fullName evidence="7">LysR family transcriptional regulator</fullName>
    </submittedName>
</protein>
<dbReference type="SUPFAM" id="SSF53850">
    <property type="entry name" value="Periplasmic binding protein-like II"/>
    <property type="match status" value="1"/>
</dbReference>
<evidence type="ECO:0000259" key="6">
    <source>
        <dbReference type="PROSITE" id="PS50931"/>
    </source>
</evidence>
<dbReference type="EMBL" id="DYXM01000028">
    <property type="protein sequence ID" value="HJE89633.1"/>
    <property type="molecule type" value="Genomic_DNA"/>
</dbReference>
<dbReference type="PRINTS" id="PR00039">
    <property type="entry name" value="HTHLYSR"/>
</dbReference>
<dbReference type="Gene3D" id="3.40.190.10">
    <property type="entry name" value="Periplasmic binding protein-like II"/>
    <property type="match status" value="2"/>
</dbReference>
<dbReference type="CDD" id="cd08414">
    <property type="entry name" value="PBP2_LTTR_aromatics_like"/>
    <property type="match status" value="1"/>
</dbReference>
<evidence type="ECO:0000256" key="4">
    <source>
        <dbReference type="ARBA" id="ARBA00023159"/>
    </source>
</evidence>
<dbReference type="PANTHER" id="PTHR30346:SF28">
    <property type="entry name" value="HTH-TYPE TRANSCRIPTIONAL REGULATOR CYNR"/>
    <property type="match status" value="1"/>
</dbReference>
<dbReference type="Proteomes" id="UP000776650">
    <property type="component" value="Unassembled WGS sequence"/>
</dbReference>
<dbReference type="Gene3D" id="1.10.10.10">
    <property type="entry name" value="Winged helix-like DNA-binding domain superfamily/Winged helix DNA-binding domain"/>
    <property type="match status" value="1"/>
</dbReference>
<reference evidence="7" key="2">
    <citation type="submission" date="2021-09" db="EMBL/GenBank/DDBJ databases">
        <authorList>
            <person name="Gilroy R."/>
        </authorList>
    </citation>
    <scope>NUCLEOTIDE SEQUENCE</scope>
    <source>
        <strain evidence="7">ChiGjej1B1-18357</strain>
    </source>
</reference>
<dbReference type="InterPro" id="IPR036388">
    <property type="entry name" value="WH-like_DNA-bd_sf"/>
</dbReference>
<dbReference type="GO" id="GO:0003700">
    <property type="term" value="F:DNA-binding transcription factor activity"/>
    <property type="evidence" value="ECO:0007669"/>
    <property type="project" value="InterPro"/>
</dbReference>
<comment type="similarity">
    <text evidence="1">Belongs to the LysR transcriptional regulatory family.</text>
</comment>
<dbReference type="RefSeq" id="WP_369693018.1">
    <property type="nucleotide sequence ID" value="NZ_DYXM01000028.1"/>
</dbReference>
<comment type="caution">
    <text evidence="7">The sequence shown here is derived from an EMBL/GenBank/DDBJ whole genome shotgun (WGS) entry which is preliminary data.</text>
</comment>
<evidence type="ECO:0000313" key="8">
    <source>
        <dbReference type="Proteomes" id="UP000776650"/>
    </source>
</evidence>
<proteinExistence type="inferred from homology"/>
<dbReference type="InterPro" id="IPR005119">
    <property type="entry name" value="LysR_subst-bd"/>
</dbReference>
<dbReference type="Pfam" id="PF00126">
    <property type="entry name" value="HTH_1"/>
    <property type="match status" value="1"/>
</dbReference>
<name>A0A921F2Z0_9ACTN</name>
<dbReference type="GO" id="GO:0003677">
    <property type="term" value="F:DNA binding"/>
    <property type="evidence" value="ECO:0007669"/>
    <property type="project" value="UniProtKB-KW"/>
</dbReference>
<evidence type="ECO:0000313" key="7">
    <source>
        <dbReference type="EMBL" id="HJE89633.1"/>
    </source>
</evidence>
<gene>
    <name evidence="7" type="ORF">K8V11_01315</name>
</gene>
<dbReference type="InterPro" id="IPR000847">
    <property type="entry name" value="LysR_HTH_N"/>
</dbReference>
<organism evidence="7 8">
    <name type="scientific">Dietzia timorensis</name>
    <dbReference type="NCBI Taxonomy" id="499555"/>
    <lineage>
        <taxon>Bacteria</taxon>
        <taxon>Bacillati</taxon>
        <taxon>Actinomycetota</taxon>
        <taxon>Actinomycetes</taxon>
        <taxon>Mycobacteriales</taxon>
        <taxon>Dietziaceae</taxon>
        <taxon>Dietzia</taxon>
    </lineage>
</organism>
<accession>A0A921F2Z0</accession>
<dbReference type="Pfam" id="PF03466">
    <property type="entry name" value="LysR_substrate"/>
    <property type="match status" value="1"/>
</dbReference>
<evidence type="ECO:0000256" key="1">
    <source>
        <dbReference type="ARBA" id="ARBA00009437"/>
    </source>
</evidence>